<evidence type="ECO:0000313" key="2">
    <source>
        <dbReference type="EMBL" id="NQX49806.1"/>
    </source>
</evidence>
<feature type="transmembrane region" description="Helical" evidence="1">
    <location>
        <begin position="12"/>
        <end position="29"/>
    </location>
</feature>
<keyword evidence="3" id="KW-1185">Reference proteome</keyword>
<protein>
    <submittedName>
        <fullName evidence="2">Uncharacterized protein</fullName>
    </submittedName>
</protein>
<accession>A0ABX2E1B8</accession>
<reference evidence="2 3" key="1">
    <citation type="submission" date="2020-05" db="EMBL/GenBank/DDBJ databases">
        <title>Paenibacillus glebae, sp. nov., Paenibacillus humi sp. nov., Paenibacillus pedi sp. nov., Paenibacillus terrestris sp. nov. and Paenibacillus terricola sp. nov., isolated from a forest top soil sample.</title>
        <authorList>
            <person name="Qi S."/>
            <person name="Carlier A."/>
            <person name="Cnockaert M."/>
            <person name="Vandamme P."/>
        </authorList>
    </citation>
    <scope>NUCLEOTIDE SEQUENCE [LARGE SCALE GENOMIC DNA]</scope>
    <source>
        <strain evidence="2 3">LMG 29502</strain>
    </source>
</reference>
<organism evidence="2 3">
    <name type="scientific">Paenibacillus tritici</name>
    <dbReference type="NCBI Taxonomy" id="1873425"/>
    <lineage>
        <taxon>Bacteria</taxon>
        <taxon>Bacillati</taxon>
        <taxon>Bacillota</taxon>
        <taxon>Bacilli</taxon>
        <taxon>Bacillales</taxon>
        <taxon>Paenibacillaceae</taxon>
        <taxon>Paenibacillus</taxon>
    </lineage>
</organism>
<sequence length="141" mass="16372">MSNRFLTRIRAIAQVFFIVVLHIGVIYFLKLRGGNWDKEAVQQAVIIYSVLIVLLYLTCVMSLVTQKIRYNLLWFLISTIPSISFLFLLNKNKGNEAPEYGFVDLKFDSDFFGLALIFPLVYFVIQLTLIVALWILKFPKE</sequence>
<keyword evidence="1" id="KW-0812">Transmembrane</keyword>
<dbReference type="EMBL" id="JABMKX010000032">
    <property type="protein sequence ID" value="NQX49806.1"/>
    <property type="molecule type" value="Genomic_DNA"/>
</dbReference>
<feature type="transmembrane region" description="Helical" evidence="1">
    <location>
        <begin position="41"/>
        <end position="65"/>
    </location>
</feature>
<name>A0ABX2E1B8_9BACL</name>
<feature type="transmembrane region" description="Helical" evidence="1">
    <location>
        <begin position="111"/>
        <end position="136"/>
    </location>
</feature>
<feature type="transmembrane region" description="Helical" evidence="1">
    <location>
        <begin position="72"/>
        <end position="91"/>
    </location>
</feature>
<evidence type="ECO:0000256" key="1">
    <source>
        <dbReference type="SAM" id="Phobius"/>
    </source>
</evidence>
<proteinExistence type="predicted"/>
<comment type="caution">
    <text evidence="2">The sequence shown here is derived from an EMBL/GenBank/DDBJ whole genome shotgun (WGS) entry which is preliminary data.</text>
</comment>
<dbReference type="RefSeq" id="WP_173141181.1">
    <property type="nucleotide sequence ID" value="NZ_JABMKX010000032.1"/>
</dbReference>
<gene>
    <name evidence="2" type="ORF">HQN87_31385</name>
</gene>
<dbReference type="Proteomes" id="UP000711047">
    <property type="component" value="Unassembled WGS sequence"/>
</dbReference>
<evidence type="ECO:0000313" key="3">
    <source>
        <dbReference type="Proteomes" id="UP000711047"/>
    </source>
</evidence>
<keyword evidence="1" id="KW-1133">Transmembrane helix</keyword>
<keyword evidence="1" id="KW-0472">Membrane</keyword>